<dbReference type="RefSeq" id="WP_379980965.1">
    <property type="nucleotide sequence ID" value="NZ_JBHUMO010000039.1"/>
</dbReference>
<organism evidence="7 8">
    <name type="scientific">Enterococcus camelliae</name>
    <dbReference type="NCBI Taxonomy" id="453959"/>
    <lineage>
        <taxon>Bacteria</taxon>
        <taxon>Bacillati</taxon>
        <taxon>Bacillota</taxon>
        <taxon>Bacilli</taxon>
        <taxon>Lactobacillales</taxon>
        <taxon>Enterococcaceae</taxon>
        <taxon>Enterococcus</taxon>
    </lineage>
</organism>
<protein>
    <submittedName>
        <fullName evidence="7">Magnesium transporter CorA family protein</fullName>
    </submittedName>
</protein>
<dbReference type="InterPro" id="IPR002523">
    <property type="entry name" value="MgTranspt_CorA/ZnTranspt_ZntB"/>
</dbReference>
<keyword evidence="4 6" id="KW-1133">Transmembrane helix</keyword>
<feature type="transmembrane region" description="Helical" evidence="6">
    <location>
        <begin position="293"/>
        <end position="312"/>
    </location>
</feature>
<sequence length="318" mass="36313">MIHYYSFIHDQLEKQPKDSKNVQWIHIESPNADELTDLSSSYHLPMDYLTAVLDDAENSRYEGLEQSVFERAALLLLQYPHALVSPNGYPQYETYPLAIIFTPERKVLTVSKYPPIFFDELPEIHFHQNDMSIEMNLVLQILWKLVLSFNQYLKKIKHQLAVLEGQIKVSTENKQLYQMLDIQKSLVLIESATKNNLVTLEHFSEISLLKRNHAIHNHLQDVLIETKQAVTSASIHLRLVSQITDTFSAIVSNNLNNVMKILTSLTLVLTIPTIIGGIYGMNVSLPFAQSKGAFWLIAIGTILLCVGAIRYLKKKNLL</sequence>
<dbReference type="PANTHER" id="PTHR47891:SF1">
    <property type="entry name" value="CORA-MAGNESIUM AND COBALT TRANSPORTER"/>
    <property type="match status" value="1"/>
</dbReference>
<dbReference type="Proteomes" id="UP001597427">
    <property type="component" value="Unassembled WGS sequence"/>
</dbReference>
<keyword evidence="3 6" id="KW-0812">Transmembrane</keyword>
<dbReference type="EMBL" id="JBHUMO010000039">
    <property type="protein sequence ID" value="MFD2729018.1"/>
    <property type="molecule type" value="Genomic_DNA"/>
</dbReference>
<evidence type="ECO:0000256" key="4">
    <source>
        <dbReference type="ARBA" id="ARBA00022989"/>
    </source>
</evidence>
<dbReference type="Gene3D" id="1.20.58.340">
    <property type="entry name" value="Magnesium transport protein CorA, transmembrane region"/>
    <property type="match status" value="2"/>
</dbReference>
<comment type="subcellular location">
    <subcellularLocation>
        <location evidence="1">Membrane</location>
        <topology evidence="1">Multi-pass membrane protein</topology>
    </subcellularLocation>
</comment>
<proteinExistence type="inferred from homology"/>
<dbReference type="CDD" id="cd12827">
    <property type="entry name" value="EcCorA_ZntB-like_u2"/>
    <property type="match status" value="1"/>
</dbReference>
<dbReference type="InterPro" id="IPR045863">
    <property type="entry name" value="CorA_TM1_TM2"/>
</dbReference>
<accession>A0ABW5TKM6</accession>
<evidence type="ECO:0000256" key="1">
    <source>
        <dbReference type="ARBA" id="ARBA00004141"/>
    </source>
</evidence>
<name>A0ABW5TKM6_9ENTE</name>
<feature type="transmembrane region" description="Helical" evidence="6">
    <location>
        <begin position="261"/>
        <end position="281"/>
    </location>
</feature>
<evidence type="ECO:0000256" key="2">
    <source>
        <dbReference type="ARBA" id="ARBA00009765"/>
    </source>
</evidence>
<evidence type="ECO:0000256" key="5">
    <source>
        <dbReference type="ARBA" id="ARBA00023136"/>
    </source>
</evidence>
<reference evidence="8" key="1">
    <citation type="journal article" date="2019" name="Int. J. Syst. Evol. Microbiol.">
        <title>The Global Catalogue of Microorganisms (GCM) 10K type strain sequencing project: providing services to taxonomists for standard genome sequencing and annotation.</title>
        <authorList>
            <consortium name="The Broad Institute Genomics Platform"/>
            <consortium name="The Broad Institute Genome Sequencing Center for Infectious Disease"/>
            <person name="Wu L."/>
            <person name="Ma J."/>
        </authorList>
    </citation>
    <scope>NUCLEOTIDE SEQUENCE [LARGE SCALE GENOMIC DNA]</scope>
    <source>
        <strain evidence="8">TISTR 932</strain>
    </source>
</reference>
<keyword evidence="5 6" id="KW-0472">Membrane</keyword>
<dbReference type="Pfam" id="PF01544">
    <property type="entry name" value="CorA"/>
    <property type="match status" value="1"/>
</dbReference>
<comment type="similarity">
    <text evidence="2">Belongs to the CorA metal ion transporter (MIT) (TC 1.A.35) family.</text>
</comment>
<dbReference type="InterPro" id="IPR045861">
    <property type="entry name" value="CorA_cytoplasmic_dom"/>
</dbReference>
<dbReference type="PANTHER" id="PTHR47891">
    <property type="entry name" value="TRANSPORTER-RELATED"/>
    <property type="match status" value="1"/>
</dbReference>
<keyword evidence="8" id="KW-1185">Reference proteome</keyword>
<evidence type="ECO:0000313" key="7">
    <source>
        <dbReference type="EMBL" id="MFD2729018.1"/>
    </source>
</evidence>
<dbReference type="SUPFAM" id="SSF143865">
    <property type="entry name" value="CorA soluble domain-like"/>
    <property type="match status" value="1"/>
</dbReference>
<dbReference type="InterPro" id="IPR047199">
    <property type="entry name" value="CorA-like"/>
</dbReference>
<evidence type="ECO:0000313" key="8">
    <source>
        <dbReference type="Proteomes" id="UP001597427"/>
    </source>
</evidence>
<dbReference type="SUPFAM" id="SSF144083">
    <property type="entry name" value="Magnesium transport protein CorA, transmembrane region"/>
    <property type="match status" value="1"/>
</dbReference>
<comment type="caution">
    <text evidence="7">The sequence shown here is derived from an EMBL/GenBank/DDBJ whole genome shotgun (WGS) entry which is preliminary data.</text>
</comment>
<evidence type="ECO:0000256" key="3">
    <source>
        <dbReference type="ARBA" id="ARBA00022692"/>
    </source>
</evidence>
<gene>
    <name evidence="7" type="ORF">ACFSR0_06235</name>
</gene>
<evidence type="ECO:0000256" key="6">
    <source>
        <dbReference type="SAM" id="Phobius"/>
    </source>
</evidence>
<dbReference type="Gene3D" id="3.30.460.20">
    <property type="entry name" value="CorA soluble domain-like"/>
    <property type="match status" value="1"/>
</dbReference>